<reference evidence="2" key="1">
    <citation type="submission" date="2023-03" db="EMBL/GenBank/DDBJ databases">
        <title>Massive genome expansion in bonnet fungi (Mycena s.s.) driven by repeated elements and novel gene families across ecological guilds.</title>
        <authorList>
            <consortium name="Lawrence Berkeley National Laboratory"/>
            <person name="Harder C.B."/>
            <person name="Miyauchi S."/>
            <person name="Viragh M."/>
            <person name="Kuo A."/>
            <person name="Thoen E."/>
            <person name="Andreopoulos B."/>
            <person name="Lu D."/>
            <person name="Skrede I."/>
            <person name="Drula E."/>
            <person name="Henrissat B."/>
            <person name="Morin E."/>
            <person name="Kohler A."/>
            <person name="Barry K."/>
            <person name="LaButti K."/>
            <person name="Morin E."/>
            <person name="Salamov A."/>
            <person name="Lipzen A."/>
            <person name="Mereny Z."/>
            <person name="Hegedus B."/>
            <person name="Baldrian P."/>
            <person name="Stursova M."/>
            <person name="Weitz H."/>
            <person name="Taylor A."/>
            <person name="Grigoriev I.V."/>
            <person name="Nagy L.G."/>
            <person name="Martin F."/>
            <person name="Kauserud H."/>
        </authorList>
    </citation>
    <scope>NUCLEOTIDE SEQUENCE</scope>
    <source>
        <strain evidence="2">CBHHK067</strain>
    </source>
</reference>
<dbReference type="AlphaFoldDB" id="A0AAD7M9B7"/>
<dbReference type="Proteomes" id="UP001221757">
    <property type="component" value="Unassembled WGS sequence"/>
</dbReference>
<name>A0AAD7M9B7_MYCRO</name>
<organism evidence="2 3">
    <name type="scientific">Mycena rosella</name>
    <name type="common">Pink bonnet</name>
    <name type="synonym">Agaricus rosellus</name>
    <dbReference type="NCBI Taxonomy" id="1033263"/>
    <lineage>
        <taxon>Eukaryota</taxon>
        <taxon>Fungi</taxon>
        <taxon>Dikarya</taxon>
        <taxon>Basidiomycota</taxon>
        <taxon>Agaricomycotina</taxon>
        <taxon>Agaricomycetes</taxon>
        <taxon>Agaricomycetidae</taxon>
        <taxon>Agaricales</taxon>
        <taxon>Marasmiineae</taxon>
        <taxon>Mycenaceae</taxon>
        <taxon>Mycena</taxon>
    </lineage>
</organism>
<dbReference type="EMBL" id="JARKIE010000007">
    <property type="protein sequence ID" value="KAJ7706399.1"/>
    <property type="molecule type" value="Genomic_DNA"/>
</dbReference>
<evidence type="ECO:0000313" key="2">
    <source>
        <dbReference type="EMBL" id="KAJ7706399.1"/>
    </source>
</evidence>
<sequence>MQNDSDTESESSPEPNPVGIFDYTNGPGGREFESISNAIQKIRDIEIRLLDVETIVKDTKIQQIISVASTTITTFLDCVHQTPVEYPHQNLVDFSELLSVSFLTVLFKHRKVFHKIAAHSLASEPGSSGAIVCWVDVILAKLGDASITVTTGAFLDLATPLFPGSTESRSEDSLRAASQLPSDWPSVVGVIASHKASPAAKRLALRLAFCAFVLGPRLCRKSLSSEIPHDMTEILDRCVNQTRATGFSASLAGGQLAMQERLNSSMTISLFAATDREHQNSTKVSQMRPHTLGCLLDMLQNVIHPDDSILSLQLVIPPDELDPAQTAILRFGDTVSWCWETWNDHRVANTESIVFLTSMWLLHSDKCFLSGDIIPEPDYMPASTASSLAILRLLHHIVFSLSTTFESVGPPSAPTAVICGACYNAVESLKHLLSGQKEAERWIISGFCRHLLSLFVLLTAETDEELGATDYILEALSQVDRGTLNVCLMHIIAESTIRFSTRLDALIIRVHKTLIDNGNLNVVRSALNFIALVWFSQARGCLLHQSASRLLSAAVDFLSQSSSPTLASKILGDAVLTASSAARADASFPEENPEAIWRFAMSSTPSELEIASSFAHYIIASDSLCNSLYCAEAWRYLGEVLLLILKHHYVEEQEPLALLTCPTVCRALTRLLQADSAATQFMLSTPFTLNLSADLKHACELEGSRRENYFVVMKERLNMVGSRLLDQIMCKSRSAAPETTPVR</sequence>
<protein>
    <submittedName>
        <fullName evidence="2">Uncharacterized protein</fullName>
    </submittedName>
</protein>
<evidence type="ECO:0000256" key="1">
    <source>
        <dbReference type="SAM" id="MobiDB-lite"/>
    </source>
</evidence>
<comment type="caution">
    <text evidence="2">The sequence shown here is derived from an EMBL/GenBank/DDBJ whole genome shotgun (WGS) entry which is preliminary data.</text>
</comment>
<evidence type="ECO:0000313" key="3">
    <source>
        <dbReference type="Proteomes" id="UP001221757"/>
    </source>
</evidence>
<keyword evidence="3" id="KW-1185">Reference proteome</keyword>
<gene>
    <name evidence="2" type="ORF">B0H17DRAFT_1037040</name>
</gene>
<feature type="compositionally biased region" description="Acidic residues" evidence="1">
    <location>
        <begin position="1"/>
        <end position="11"/>
    </location>
</feature>
<feature type="region of interest" description="Disordered" evidence="1">
    <location>
        <begin position="1"/>
        <end position="23"/>
    </location>
</feature>
<proteinExistence type="predicted"/>
<accession>A0AAD7M9B7</accession>